<reference evidence="1" key="1">
    <citation type="journal article" date="2020" name="Stud. Mycol.">
        <title>101 Dothideomycetes genomes: a test case for predicting lifestyles and emergence of pathogens.</title>
        <authorList>
            <person name="Haridas S."/>
            <person name="Albert R."/>
            <person name="Binder M."/>
            <person name="Bloem J."/>
            <person name="Labutti K."/>
            <person name="Salamov A."/>
            <person name="Andreopoulos B."/>
            <person name="Baker S."/>
            <person name="Barry K."/>
            <person name="Bills G."/>
            <person name="Bluhm B."/>
            <person name="Cannon C."/>
            <person name="Castanera R."/>
            <person name="Culley D."/>
            <person name="Daum C."/>
            <person name="Ezra D."/>
            <person name="Gonzalez J."/>
            <person name="Henrissat B."/>
            <person name="Kuo A."/>
            <person name="Liang C."/>
            <person name="Lipzen A."/>
            <person name="Lutzoni F."/>
            <person name="Magnuson J."/>
            <person name="Mondo S."/>
            <person name="Nolan M."/>
            <person name="Ohm R."/>
            <person name="Pangilinan J."/>
            <person name="Park H.-J."/>
            <person name="Ramirez L."/>
            <person name="Alfaro M."/>
            <person name="Sun H."/>
            <person name="Tritt A."/>
            <person name="Yoshinaga Y."/>
            <person name="Zwiers L.-H."/>
            <person name="Turgeon B."/>
            <person name="Goodwin S."/>
            <person name="Spatafora J."/>
            <person name="Crous P."/>
            <person name="Grigoriev I."/>
        </authorList>
    </citation>
    <scope>NUCLEOTIDE SEQUENCE</scope>
    <source>
        <strain evidence="1">CBS 207.26</strain>
    </source>
</reference>
<organism evidence="1 2">
    <name type="scientific">Zopfia rhizophila CBS 207.26</name>
    <dbReference type="NCBI Taxonomy" id="1314779"/>
    <lineage>
        <taxon>Eukaryota</taxon>
        <taxon>Fungi</taxon>
        <taxon>Dikarya</taxon>
        <taxon>Ascomycota</taxon>
        <taxon>Pezizomycotina</taxon>
        <taxon>Dothideomycetes</taxon>
        <taxon>Dothideomycetes incertae sedis</taxon>
        <taxon>Zopfiaceae</taxon>
        <taxon>Zopfia</taxon>
    </lineage>
</organism>
<gene>
    <name evidence="1" type="ORF">K469DRAFT_264925</name>
</gene>
<evidence type="ECO:0000313" key="1">
    <source>
        <dbReference type="EMBL" id="KAF2181089.1"/>
    </source>
</evidence>
<proteinExistence type="predicted"/>
<name>A0A6A6DS94_9PEZI</name>
<protein>
    <submittedName>
        <fullName evidence="1">Uncharacterized protein</fullName>
    </submittedName>
</protein>
<dbReference type="Proteomes" id="UP000800200">
    <property type="component" value="Unassembled WGS sequence"/>
</dbReference>
<dbReference type="EMBL" id="ML994654">
    <property type="protein sequence ID" value="KAF2181089.1"/>
    <property type="molecule type" value="Genomic_DNA"/>
</dbReference>
<evidence type="ECO:0000313" key="2">
    <source>
        <dbReference type="Proteomes" id="UP000800200"/>
    </source>
</evidence>
<keyword evidence="2" id="KW-1185">Reference proteome</keyword>
<dbReference type="AlphaFoldDB" id="A0A6A6DS94"/>
<accession>A0A6A6DS94</accession>
<sequence>MDRLRFSYLNSEAFLISHQDFQRAGHAARINILRLFVIYIMRSSVGLRVPPLGLLCKEGFFGFHDNGSRIGLVCAGEVRVLNYLDSIRETCISSTTGFRAGQASESHYVIHTFSSILVDALGHWLGFLALGDREHAIWGDGQSRVLFASSNFTVLSSHLVPWDGHGNVGAFYLSVYILRGMSGSGDGIIWDGGGSQ</sequence>